<accession>A0A0S4LNN6</accession>
<feature type="transmembrane region" description="Helical" evidence="1">
    <location>
        <begin position="7"/>
        <end position="28"/>
    </location>
</feature>
<keyword evidence="1" id="KW-0812">Transmembrane</keyword>
<keyword evidence="1" id="KW-1133">Transmembrane helix</keyword>
<organism evidence="2 3">
    <name type="scientific">Candidatus Nitrospira nitrificans</name>
    <dbReference type="NCBI Taxonomy" id="1742973"/>
    <lineage>
        <taxon>Bacteria</taxon>
        <taxon>Pseudomonadati</taxon>
        <taxon>Nitrospirota</taxon>
        <taxon>Nitrospiria</taxon>
        <taxon>Nitrospirales</taxon>
        <taxon>Nitrospiraceae</taxon>
        <taxon>Nitrospira</taxon>
    </lineage>
</organism>
<feature type="transmembrane region" description="Helical" evidence="1">
    <location>
        <begin position="57"/>
        <end position="82"/>
    </location>
</feature>
<dbReference type="RefSeq" id="WP_090900548.1">
    <property type="nucleotide sequence ID" value="NZ_CZPZ01000032.1"/>
</dbReference>
<name>A0A0S4LNN6_9BACT</name>
<proteinExistence type="predicted"/>
<dbReference type="OrthoDB" id="9811610at2"/>
<dbReference type="PANTHER" id="PTHR36443:SF1">
    <property type="entry name" value="BSR5223 PROTEIN"/>
    <property type="match status" value="1"/>
</dbReference>
<sequence>MPEWTTLGKVLIGIGLGIVALGVLLVVVERIPGFANVFSWLGKLPGDISIKRDNFSFYFPIATSIVLSILLSLLFYLVGWLFRR</sequence>
<protein>
    <recommendedName>
        <fullName evidence="4">DUF2905 domain-containing protein</fullName>
    </recommendedName>
</protein>
<keyword evidence="1" id="KW-0472">Membrane</keyword>
<evidence type="ECO:0008006" key="4">
    <source>
        <dbReference type="Google" id="ProtNLM"/>
    </source>
</evidence>
<evidence type="ECO:0000313" key="2">
    <source>
        <dbReference type="EMBL" id="CUS38553.1"/>
    </source>
</evidence>
<dbReference type="STRING" id="1742973.COMA2_50137"/>
<dbReference type="PANTHER" id="PTHR36443">
    <property type="entry name" value="BSR5223 PROTEIN"/>
    <property type="match status" value="1"/>
</dbReference>
<evidence type="ECO:0000256" key="1">
    <source>
        <dbReference type="SAM" id="Phobius"/>
    </source>
</evidence>
<dbReference type="InterPro" id="IPR021320">
    <property type="entry name" value="DUF2905"/>
</dbReference>
<dbReference type="Proteomes" id="UP000198736">
    <property type="component" value="Unassembled WGS sequence"/>
</dbReference>
<keyword evidence="3" id="KW-1185">Reference proteome</keyword>
<dbReference type="EMBL" id="CZPZ01000032">
    <property type="protein sequence ID" value="CUS38553.1"/>
    <property type="molecule type" value="Genomic_DNA"/>
</dbReference>
<gene>
    <name evidence="2" type="ORF">COMA2_50137</name>
</gene>
<reference evidence="3" key="1">
    <citation type="submission" date="2015-10" db="EMBL/GenBank/DDBJ databases">
        <authorList>
            <person name="Luecker S."/>
            <person name="Luecker S."/>
        </authorList>
    </citation>
    <scope>NUCLEOTIDE SEQUENCE [LARGE SCALE GENOMIC DNA]</scope>
</reference>
<dbReference type="Pfam" id="PF11146">
    <property type="entry name" value="DUF2905"/>
    <property type="match status" value="1"/>
</dbReference>
<evidence type="ECO:0000313" key="3">
    <source>
        <dbReference type="Proteomes" id="UP000198736"/>
    </source>
</evidence>
<dbReference type="AlphaFoldDB" id="A0A0S4LNN6"/>